<protein>
    <recommendedName>
        <fullName evidence="3">C-type lectin domain-containing protein</fullName>
    </recommendedName>
</protein>
<dbReference type="AlphaFoldDB" id="A0AAN9V3I1"/>
<evidence type="ECO:0000313" key="5">
    <source>
        <dbReference type="Proteomes" id="UP001378592"/>
    </source>
</evidence>
<dbReference type="Proteomes" id="UP001378592">
    <property type="component" value="Unassembled WGS sequence"/>
</dbReference>
<dbReference type="Pfam" id="PF00059">
    <property type="entry name" value="Lectin_C"/>
    <property type="match status" value="1"/>
</dbReference>
<evidence type="ECO:0000313" key="4">
    <source>
        <dbReference type="EMBL" id="KAK7789750.1"/>
    </source>
</evidence>
<dbReference type="PANTHER" id="PTHR22803">
    <property type="entry name" value="MANNOSE, PHOSPHOLIPASE, LECTIN RECEPTOR RELATED"/>
    <property type="match status" value="1"/>
</dbReference>
<reference evidence="4 5" key="1">
    <citation type="submission" date="2024-03" db="EMBL/GenBank/DDBJ databases">
        <title>The genome assembly and annotation of the cricket Gryllus longicercus Weissman &amp; Gray.</title>
        <authorList>
            <person name="Szrajer S."/>
            <person name="Gray D."/>
            <person name="Ylla G."/>
        </authorList>
    </citation>
    <scope>NUCLEOTIDE SEQUENCE [LARGE SCALE GENOMIC DNA]</scope>
    <source>
        <strain evidence="4">DAG 2021-001</strain>
        <tissue evidence="4">Whole body minus gut</tissue>
    </source>
</reference>
<dbReference type="Gene3D" id="3.10.100.10">
    <property type="entry name" value="Mannose-Binding Protein A, subunit A"/>
    <property type="match status" value="1"/>
</dbReference>
<dbReference type="SUPFAM" id="SSF56436">
    <property type="entry name" value="C-type lectin-like"/>
    <property type="match status" value="1"/>
</dbReference>
<feature type="domain" description="C-type lectin" evidence="3">
    <location>
        <begin position="163"/>
        <end position="289"/>
    </location>
</feature>
<proteinExistence type="predicted"/>
<comment type="caution">
    <text evidence="4">The sequence shown here is derived from an EMBL/GenBank/DDBJ whole genome shotgun (WGS) entry which is preliminary data.</text>
</comment>
<dbReference type="EMBL" id="JAZDUA010000711">
    <property type="protein sequence ID" value="KAK7789750.1"/>
    <property type="molecule type" value="Genomic_DNA"/>
</dbReference>
<keyword evidence="5" id="KW-1185">Reference proteome</keyword>
<name>A0AAN9V3I1_9ORTH</name>
<feature type="region of interest" description="Disordered" evidence="1">
    <location>
        <begin position="50"/>
        <end position="77"/>
    </location>
</feature>
<dbReference type="InterPro" id="IPR016187">
    <property type="entry name" value="CTDL_fold"/>
</dbReference>
<keyword evidence="2" id="KW-0732">Signal</keyword>
<evidence type="ECO:0000259" key="3">
    <source>
        <dbReference type="PROSITE" id="PS50041"/>
    </source>
</evidence>
<gene>
    <name evidence="4" type="ORF">R5R35_005170</name>
</gene>
<evidence type="ECO:0000256" key="2">
    <source>
        <dbReference type="SAM" id="SignalP"/>
    </source>
</evidence>
<dbReference type="SMART" id="SM00034">
    <property type="entry name" value="CLECT"/>
    <property type="match status" value="1"/>
</dbReference>
<dbReference type="InterPro" id="IPR001304">
    <property type="entry name" value="C-type_lectin-like"/>
</dbReference>
<evidence type="ECO:0000256" key="1">
    <source>
        <dbReference type="SAM" id="MobiDB-lite"/>
    </source>
</evidence>
<feature type="chain" id="PRO_5042923186" description="C-type lectin domain-containing protein" evidence="2">
    <location>
        <begin position="29"/>
        <end position="292"/>
    </location>
</feature>
<feature type="signal peptide" evidence="2">
    <location>
        <begin position="1"/>
        <end position="28"/>
    </location>
</feature>
<dbReference type="PROSITE" id="PS50041">
    <property type="entry name" value="C_TYPE_LECTIN_2"/>
    <property type="match status" value="1"/>
</dbReference>
<dbReference type="InterPro" id="IPR016186">
    <property type="entry name" value="C-type_lectin-like/link_sf"/>
</dbReference>
<dbReference type="InterPro" id="IPR050111">
    <property type="entry name" value="C-type_lectin/snaclec_domain"/>
</dbReference>
<dbReference type="CDD" id="cd00037">
    <property type="entry name" value="CLECT"/>
    <property type="match status" value="1"/>
</dbReference>
<sequence>MRRSSRKDESRTLALLAHLITILTVAASQSSPATRPTAVPLPSAPSVAASDLPPFSSASPEDVTAVEATASSTPPSLECISADDKEFKFVLSTHRNSTGHWLADIDVQPGENARAGGVPFEVHLEHRTRTCMHCEGPNTHYAHVSLAEPPPKRVPRGKGYRYYPGYGFYKRHQVLKSWYEARAICEAEGTDLVVINSEDEAKLMLELSAPLIFLKPGAEWNIEAYVGAYDFHAENEFFTVQGIALNETGYVKWSPGEPNNHRDEDCVTLRRNAMFNDVSCNHPLQFICELSE</sequence>
<accession>A0AAN9V3I1</accession>
<organism evidence="4 5">
    <name type="scientific">Gryllus longicercus</name>
    <dbReference type="NCBI Taxonomy" id="2509291"/>
    <lineage>
        <taxon>Eukaryota</taxon>
        <taxon>Metazoa</taxon>
        <taxon>Ecdysozoa</taxon>
        <taxon>Arthropoda</taxon>
        <taxon>Hexapoda</taxon>
        <taxon>Insecta</taxon>
        <taxon>Pterygota</taxon>
        <taxon>Neoptera</taxon>
        <taxon>Polyneoptera</taxon>
        <taxon>Orthoptera</taxon>
        <taxon>Ensifera</taxon>
        <taxon>Gryllidea</taxon>
        <taxon>Grylloidea</taxon>
        <taxon>Gryllidae</taxon>
        <taxon>Gryllinae</taxon>
        <taxon>Gryllus</taxon>
    </lineage>
</organism>